<evidence type="ECO:0000259" key="9">
    <source>
        <dbReference type="Pfam" id="PF16355"/>
    </source>
</evidence>
<dbReference type="EMBL" id="JAIWWW010000009">
    <property type="protein sequence ID" value="MCA4522660.1"/>
    <property type="molecule type" value="Genomic_DNA"/>
</dbReference>
<dbReference type="Proteomes" id="UP001197958">
    <property type="component" value="Unassembled WGS sequence"/>
</dbReference>
<dbReference type="Gene3D" id="2.60.40.10">
    <property type="entry name" value="Immunoglobulins"/>
    <property type="match status" value="3"/>
</dbReference>
<dbReference type="SUPFAM" id="SSF49303">
    <property type="entry name" value="beta-Galactosidase/glucuronidase domain"/>
    <property type="match status" value="1"/>
</dbReference>
<feature type="transmembrane region" description="Helical" evidence="5">
    <location>
        <begin position="20"/>
        <end position="45"/>
    </location>
</feature>
<dbReference type="PANTHER" id="PTHR42732">
    <property type="entry name" value="BETA-GALACTOSIDASE"/>
    <property type="match status" value="1"/>
</dbReference>
<dbReference type="PANTHER" id="PTHR42732:SF1">
    <property type="entry name" value="BETA-MANNOSIDASE"/>
    <property type="match status" value="1"/>
</dbReference>
<dbReference type="SUPFAM" id="SSF49785">
    <property type="entry name" value="Galactose-binding domain-like"/>
    <property type="match status" value="1"/>
</dbReference>
<evidence type="ECO:0000256" key="1">
    <source>
        <dbReference type="ARBA" id="ARBA00007401"/>
    </source>
</evidence>
<evidence type="ECO:0000256" key="3">
    <source>
        <dbReference type="ARBA" id="ARBA00023295"/>
    </source>
</evidence>
<gene>
    <name evidence="11" type="ORF">LDZ35_05465</name>
</gene>
<dbReference type="InterPro" id="IPR032311">
    <property type="entry name" value="DUF4982"/>
</dbReference>
<dbReference type="InterPro" id="IPR013783">
    <property type="entry name" value="Ig-like_fold"/>
</dbReference>
<dbReference type="InterPro" id="IPR006101">
    <property type="entry name" value="Glyco_hydro_2"/>
</dbReference>
<dbReference type="Pfam" id="PF02836">
    <property type="entry name" value="Glyco_hydro_2_C"/>
    <property type="match status" value="1"/>
</dbReference>
<dbReference type="InterPro" id="IPR008979">
    <property type="entry name" value="Galactose-bd-like_sf"/>
</dbReference>
<evidence type="ECO:0000256" key="2">
    <source>
        <dbReference type="ARBA" id="ARBA00022801"/>
    </source>
</evidence>
<dbReference type="InterPro" id="IPR006103">
    <property type="entry name" value="Glyco_hydro_2_cat"/>
</dbReference>
<protein>
    <submittedName>
        <fullName evidence="11">DUF4982 domain-containing protein</fullName>
    </submittedName>
</protein>
<feature type="coiled-coil region" evidence="4">
    <location>
        <begin position="879"/>
        <end position="906"/>
    </location>
</feature>
<comment type="caution">
    <text evidence="11">The sequence shown here is derived from an EMBL/GenBank/DDBJ whole genome shotgun (WGS) entry which is preliminary data.</text>
</comment>
<evidence type="ECO:0000259" key="6">
    <source>
        <dbReference type="Pfam" id="PF00703"/>
    </source>
</evidence>
<feature type="domain" description="DUF4982" evidence="9">
    <location>
        <begin position="661"/>
        <end position="691"/>
    </location>
</feature>
<dbReference type="RefSeq" id="WP_225451483.1">
    <property type="nucleotide sequence ID" value="NZ_CP183042.1"/>
</dbReference>
<evidence type="ECO:0000256" key="4">
    <source>
        <dbReference type="SAM" id="Coils"/>
    </source>
</evidence>
<organism evidence="11 12">
    <name type="scientific">Bacteroides xylanisolvens</name>
    <dbReference type="NCBI Taxonomy" id="371601"/>
    <lineage>
        <taxon>Bacteria</taxon>
        <taxon>Pseudomonadati</taxon>
        <taxon>Bacteroidota</taxon>
        <taxon>Bacteroidia</taxon>
        <taxon>Bacteroidales</taxon>
        <taxon>Bacteroidaceae</taxon>
        <taxon>Bacteroides</taxon>
    </lineage>
</organism>
<evidence type="ECO:0000259" key="8">
    <source>
        <dbReference type="Pfam" id="PF02837"/>
    </source>
</evidence>
<feature type="domain" description="Glycoside hydrolase family 2 immunoglobulin-like beta-sandwich" evidence="6">
    <location>
        <begin position="259"/>
        <end position="360"/>
    </location>
</feature>
<evidence type="ECO:0000256" key="5">
    <source>
        <dbReference type="SAM" id="Phobius"/>
    </source>
</evidence>
<keyword evidence="5" id="KW-0472">Membrane</keyword>
<dbReference type="InterPro" id="IPR036156">
    <property type="entry name" value="Beta-gal/glucu_dom_sf"/>
</dbReference>
<dbReference type="Pfam" id="PF18565">
    <property type="entry name" value="Glyco_hydro2_C5"/>
    <property type="match status" value="1"/>
</dbReference>
<dbReference type="InterPro" id="IPR006102">
    <property type="entry name" value="Ig-like_GH2"/>
</dbReference>
<comment type="similarity">
    <text evidence="1">Belongs to the glycosyl hydrolase 2 family.</text>
</comment>
<dbReference type="PRINTS" id="PR00132">
    <property type="entry name" value="GLHYDRLASE2"/>
</dbReference>
<dbReference type="AlphaFoldDB" id="A0AAW4SN06"/>
<dbReference type="SUPFAM" id="SSF51445">
    <property type="entry name" value="(Trans)glycosidases"/>
    <property type="match status" value="1"/>
</dbReference>
<dbReference type="InterPro" id="IPR017853">
    <property type="entry name" value="GH"/>
</dbReference>
<evidence type="ECO:0000259" key="10">
    <source>
        <dbReference type="Pfam" id="PF18565"/>
    </source>
</evidence>
<dbReference type="Pfam" id="PF16355">
    <property type="entry name" value="DUF4982"/>
    <property type="match status" value="1"/>
</dbReference>
<dbReference type="InterPro" id="IPR051913">
    <property type="entry name" value="GH2_Domain-Containing"/>
</dbReference>
<keyword evidence="3" id="KW-0326">Glycosidase</keyword>
<dbReference type="InterPro" id="IPR006104">
    <property type="entry name" value="Glyco_hydro_2_N"/>
</dbReference>
<dbReference type="InterPro" id="IPR040605">
    <property type="entry name" value="Glyco_hydro2_dom5"/>
</dbReference>
<feature type="domain" description="Glycoside hydrolase family 2 catalytic" evidence="7">
    <location>
        <begin position="368"/>
        <end position="495"/>
    </location>
</feature>
<dbReference type="GO" id="GO:0004553">
    <property type="term" value="F:hydrolase activity, hydrolyzing O-glycosyl compounds"/>
    <property type="evidence" value="ECO:0007669"/>
    <property type="project" value="InterPro"/>
</dbReference>
<name>A0AAW4SN06_9BACE</name>
<keyword evidence="5" id="KW-1133">Transmembrane helix</keyword>
<feature type="domain" description="Glycosyl hydrolases family 2 sugar binding" evidence="8">
    <location>
        <begin position="128"/>
        <end position="236"/>
    </location>
</feature>
<dbReference type="Gene3D" id="3.20.20.80">
    <property type="entry name" value="Glycosidases"/>
    <property type="match status" value="1"/>
</dbReference>
<accession>A0AAW4SN06</accession>
<reference evidence="11" key="1">
    <citation type="submission" date="2023-08" db="EMBL/GenBank/DDBJ databases">
        <title>Mucin Metabolism Genes Underlie the Key Renovations of Bacteroides xylanisolvens Genomes in Captive Great Apes.</title>
        <authorList>
            <person name="Nishida A.H."/>
        </authorList>
    </citation>
    <scope>NUCLEOTIDE SEQUENCE</scope>
    <source>
        <strain evidence="11">P19.10B</strain>
    </source>
</reference>
<evidence type="ECO:0000313" key="11">
    <source>
        <dbReference type="EMBL" id="MCA4522660.1"/>
    </source>
</evidence>
<feature type="domain" description="Glycoside hydrolase family 2" evidence="10">
    <location>
        <begin position="749"/>
        <end position="836"/>
    </location>
</feature>
<evidence type="ECO:0000259" key="7">
    <source>
        <dbReference type="Pfam" id="PF02836"/>
    </source>
</evidence>
<keyword evidence="4" id="KW-0175">Coiled coil</keyword>
<dbReference type="Pfam" id="PF02837">
    <property type="entry name" value="Glyco_hydro_2_N"/>
    <property type="match status" value="1"/>
</dbReference>
<dbReference type="Gene3D" id="2.60.120.260">
    <property type="entry name" value="Galactose-binding domain-like"/>
    <property type="match status" value="1"/>
</dbReference>
<keyword evidence="5" id="KW-0812">Transmembrane</keyword>
<dbReference type="Pfam" id="PF00703">
    <property type="entry name" value="Glyco_hydro_2"/>
    <property type="match status" value="1"/>
</dbReference>
<evidence type="ECO:0000313" key="12">
    <source>
        <dbReference type="Proteomes" id="UP001197958"/>
    </source>
</evidence>
<keyword evidence="2" id="KW-0378">Hydrolase</keyword>
<sequence>MDRLLLCLQQWKFLNLVMDLLYNSVIIIIPMFKYFITFFVFLYFFCDVKTSYSQNTKDTLLKQNEHFSNAGYFSVENSPRKTLNFNIGWRFFKGSVEGAYKEDFDDNSWEGVNLPHGLEILGDNASGGRNYQGEAWYRKKFKISESERNARLFIYFEGIMGKSKVWINGKEIVSHYGGYLPFAADITDVVRHGNNDNTIAVLADNSDDTSYPPGKQQSGLDFSYFGGIYRDVYLISTQSVYITLPQLSKTVAGGGVFAATLSAKVNKADIAVKTEICNSEAEPKRTKLVTTIEDTDGYTLEQVSESKVIKPAETYSFNQRINVSGIKLWHPNNPNLNFIKTEVWVDGIMVDAIKTRFGVRSVKMNGPKGLYINGEPFNEKLIGANRHQDYVHVGNALPNSGQWRDVKKLREAGCNIIRVAHYPMDDAFYDACDEFGVLTTSANPGWHFFNFKNELFEKRLYEDTRNLVRKDRNHCSIIMWETALNETPQQPGHVMHNMHLAAHDEYPYPGFYTVTDIQEAKKGGFDIYYHGDDENVNSFIRECGDGNEVDNWYSQNAVTRVKRAWGEKALLDQAENISKTFSNLYGLPPVKLGGALWAGIEHYRGYHPDPFLGGLMDMHRIPKYSYYLMKSQISPDVKIENIESGPMVRIMNELTQLSSEDIYVYSNCDEVRLYVNGKVVGVQKPEKSYGHLPHPPFIFRNTFNFMSLKSIGRNRAFKYEVKVEGIIDGEVVAEHAKLYPLRSSALKLEVDDENMELVADGSDFVPIRAYVVDDNGTVKVLSSEKIHFEIEGPGSIINPMPVKSEFGVVTALVRSDIVSGEIKVKAYSNGLKGAEIILHSRPMKTAAVYNKDYLNLSKKNVKMNVVNIDSGNTSQNTDAKKYNDEIKHLHQQIVGYEQELMELRSKVKE</sequence>
<dbReference type="GO" id="GO:0005975">
    <property type="term" value="P:carbohydrate metabolic process"/>
    <property type="evidence" value="ECO:0007669"/>
    <property type="project" value="InterPro"/>
</dbReference>
<proteinExistence type="inferred from homology"/>